<accession>A0A813DSN2</accession>
<feature type="region of interest" description="Disordered" evidence="1">
    <location>
        <begin position="1"/>
        <end position="34"/>
    </location>
</feature>
<protein>
    <recommendedName>
        <fullName evidence="4">ABM domain-containing protein</fullName>
    </recommendedName>
</protein>
<keyword evidence="3" id="KW-1185">Reference proteome</keyword>
<evidence type="ECO:0008006" key="4">
    <source>
        <dbReference type="Google" id="ProtNLM"/>
    </source>
</evidence>
<name>A0A813DSN2_POLGL</name>
<reference evidence="2" key="1">
    <citation type="submission" date="2021-02" db="EMBL/GenBank/DDBJ databases">
        <authorList>
            <person name="Dougan E. K."/>
            <person name="Rhodes N."/>
            <person name="Thang M."/>
            <person name="Chan C."/>
        </authorList>
    </citation>
    <scope>NUCLEOTIDE SEQUENCE</scope>
</reference>
<proteinExistence type="predicted"/>
<comment type="caution">
    <text evidence="2">The sequence shown here is derived from an EMBL/GenBank/DDBJ whole genome shotgun (WGS) entry which is preliminary data.</text>
</comment>
<evidence type="ECO:0000256" key="1">
    <source>
        <dbReference type="SAM" id="MobiDB-lite"/>
    </source>
</evidence>
<sequence>MEGEVLGPDAAVTGPEWPSDVLDTTGAPHPESGLQFGCRPSTQLLLYVRITLQDEANGAALQDIFRSMAVAERPGGPGTPGGTLGYTLWQDEADRHVWHKFELFADAGAAGSVFALPEVPDGLVRTSQIVAFPTELSWLGEGHKQPLDAPGERYSAVVSWWAKVSEEGPEPFSLESSALPASVVILQFLEAIDAAAALRLEIAAKHQCVELARIKASNSMRLASLHRSEARLPGSAGFQIDRPRYVWLTVEHPGAEELAGTLSFQDLLPAVGSGVMLHGFRTVALTRNYHHRDSGVFDGAIVGRFVAGYLPTWG</sequence>
<gene>
    <name evidence="2" type="ORF">PGLA1383_LOCUS7439</name>
</gene>
<organism evidence="2 3">
    <name type="scientific">Polarella glacialis</name>
    <name type="common">Dinoflagellate</name>
    <dbReference type="NCBI Taxonomy" id="89957"/>
    <lineage>
        <taxon>Eukaryota</taxon>
        <taxon>Sar</taxon>
        <taxon>Alveolata</taxon>
        <taxon>Dinophyceae</taxon>
        <taxon>Suessiales</taxon>
        <taxon>Suessiaceae</taxon>
        <taxon>Polarella</taxon>
    </lineage>
</organism>
<dbReference type="Proteomes" id="UP000654075">
    <property type="component" value="Unassembled WGS sequence"/>
</dbReference>
<evidence type="ECO:0000313" key="2">
    <source>
        <dbReference type="EMBL" id="CAE8588648.1"/>
    </source>
</evidence>
<dbReference type="AlphaFoldDB" id="A0A813DSN2"/>
<dbReference type="EMBL" id="CAJNNV010003250">
    <property type="protein sequence ID" value="CAE8588648.1"/>
    <property type="molecule type" value="Genomic_DNA"/>
</dbReference>
<evidence type="ECO:0000313" key="3">
    <source>
        <dbReference type="Proteomes" id="UP000654075"/>
    </source>
</evidence>